<dbReference type="FunFam" id="2.70.170.10:FF:000016">
    <property type="entry name" value="Nicotinic acetylcholine receptor subunit"/>
    <property type="match status" value="1"/>
</dbReference>
<dbReference type="Pfam" id="PF02931">
    <property type="entry name" value="Neur_chan_LBD"/>
    <property type="match status" value="1"/>
</dbReference>
<evidence type="ECO:0000256" key="16">
    <source>
        <dbReference type="SAM" id="MobiDB-lite"/>
    </source>
</evidence>
<evidence type="ECO:0000256" key="4">
    <source>
        <dbReference type="ARBA" id="ARBA00022692"/>
    </source>
</evidence>
<dbReference type="PRINTS" id="PR00254">
    <property type="entry name" value="NICOTINICR"/>
</dbReference>
<evidence type="ECO:0000256" key="11">
    <source>
        <dbReference type="ARBA" id="ARBA00023180"/>
    </source>
</evidence>
<dbReference type="SUPFAM" id="SSF63712">
    <property type="entry name" value="Nicotinic receptor ligand binding domain-like"/>
    <property type="match status" value="1"/>
</dbReference>
<evidence type="ECO:0000256" key="1">
    <source>
        <dbReference type="ARBA" id="ARBA00009237"/>
    </source>
</evidence>
<dbReference type="Pfam" id="PF02932">
    <property type="entry name" value="Neur_chan_memb"/>
    <property type="match status" value="1"/>
</dbReference>
<keyword evidence="13 15" id="KW-0407">Ion channel</keyword>
<dbReference type="InterPro" id="IPR036734">
    <property type="entry name" value="Neur_chan_lig-bd_sf"/>
</dbReference>
<evidence type="ECO:0000256" key="15">
    <source>
        <dbReference type="RuleBase" id="RU000687"/>
    </source>
</evidence>
<gene>
    <name evidence="19" type="primary">ORF47390</name>
</gene>
<evidence type="ECO:0000256" key="7">
    <source>
        <dbReference type="ARBA" id="ARBA00023065"/>
    </source>
</evidence>
<feature type="region of interest" description="Disordered" evidence="16">
    <location>
        <begin position="432"/>
        <end position="451"/>
    </location>
</feature>
<evidence type="ECO:0000256" key="3">
    <source>
        <dbReference type="ARBA" id="ARBA00022475"/>
    </source>
</evidence>
<keyword evidence="6" id="KW-0770">Synapse</keyword>
<dbReference type="InterPro" id="IPR006029">
    <property type="entry name" value="Neurotrans-gated_channel_TM"/>
</dbReference>
<dbReference type="GO" id="GO:0004888">
    <property type="term" value="F:transmembrane signaling receptor activity"/>
    <property type="evidence" value="ECO:0007669"/>
    <property type="project" value="InterPro"/>
</dbReference>
<evidence type="ECO:0000259" key="17">
    <source>
        <dbReference type="Pfam" id="PF02931"/>
    </source>
</evidence>
<dbReference type="Gene3D" id="2.70.170.10">
    <property type="entry name" value="Neurotransmitter-gated ion-channel ligand-binding domain"/>
    <property type="match status" value="1"/>
</dbReference>
<dbReference type="InterPro" id="IPR018000">
    <property type="entry name" value="Neurotransmitter_ion_chnl_CS"/>
</dbReference>
<dbReference type="InterPro" id="IPR036719">
    <property type="entry name" value="Neuro-gated_channel_TM_sf"/>
</dbReference>
<keyword evidence="11" id="KW-0325">Glycoprotein</keyword>
<evidence type="ECO:0000256" key="2">
    <source>
        <dbReference type="ARBA" id="ARBA00022448"/>
    </source>
</evidence>
<accession>A0A0B6Z3M0</accession>
<feature type="compositionally biased region" description="Low complexity" evidence="16">
    <location>
        <begin position="435"/>
        <end position="451"/>
    </location>
</feature>
<evidence type="ECO:0000256" key="13">
    <source>
        <dbReference type="ARBA" id="ARBA00023303"/>
    </source>
</evidence>
<reference evidence="19" key="1">
    <citation type="submission" date="2014-12" db="EMBL/GenBank/DDBJ databases">
        <title>Insight into the proteome of Arion vulgaris.</title>
        <authorList>
            <person name="Aradska J."/>
            <person name="Bulat T."/>
            <person name="Smidak R."/>
            <person name="Sarate P."/>
            <person name="Gangsoo J."/>
            <person name="Sialana F."/>
            <person name="Bilban M."/>
            <person name="Lubec G."/>
        </authorList>
    </citation>
    <scope>NUCLEOTIDE SEQUENCE</scope>
    <source>
        <tissue evidence="19">Skin</tissue>
    </source>
</reference>
<feature type="domain" description="Neurotransmitter-gated ion-channel ligand-binding" evidence="17">
    <location>
        <begin position="35"/>
        <end position="244"/>
    </location>
</feature>
<dbReference type="AlphaFoldDB" id="A0A0B6Z3M0"/>
<dbReference type="GO" id="GO:0045211">
    <property type="term" value="C:postsynaptic membrane"/>
    <property type="evidence" value="ECO:0007669"/>
    <property type="project" value="InterPro"/>
</dbReference>
<keyword evidence="12" id="KW-1071">Ligand-gated ion channel</keyword>
<evidence type="ECO:0000256" key="12">
    <source>
        <dbReference type="ARBA" id="ARBA00023286"/>
    </source>
</evidence>
<evidence type="ECO:0000256" key="14">
    <source>
        <dbReference type="ARBA" id="ARBA00034099"/>
    </source>
</evidence>
<keyword evidence="8 15" id="KW-0472">Membrane</keyword>
<keyword evidence="10" id="KW-0675">Receptor</keyword>
<dbReference type="InterPro" id="IPR006202">
    <property type="entry name" value="Neur_chan_lig-bd"/>
</dbReference>
<feature type="region of interest" description="Disordered" evidence="16">
    <location>
        <begin position="397"/>
        <end position="417"/>
    </location>
</feature>
<keyword evidence="5 15" id="KW-1133">Transmembrane helix</keyword>
<dbReference type="InterPro" id="IPR002394">
    <property type="entry name" value="Nicotinic_acetylcholine_rcpt"/>
</dbReference>
<organism evidence="19">
    <name type="scientific">Arion vulgaris</name>
    <dbReference type="NCBI Taxonomy" id="1028688"/>
    <lineage>
        <taxon>Eukaryota</taxon>
        <taxon>Metazoa</taxon>
        <taxon>Spiralia</taxon>
        <taxon>Lophotrochozoa</taxon>
        <taxon>Mollusca</taxon>
        <taxon>Gastropoda</taxon>
        <taxon>Heterobranchia</taxon>
        <taxon>Euthyneura</taxon>
        <taxon>Panpulmonata</taxon>
        <taxon>Eupulmonata</taxon>
        <taxon>Stylommatophora</taxon>
        <taxon>Helicina</taxon>
        <taxon>Arionoidea</taxon>
        <taxon>Arionidae</taxon>
        <taxon>Arion</taxon>
    </lineage>
</organism>
<sequence length="583" mass="66468">MNCLYSLGGPLCWTFMFIFVCSVTAEMGQQDINQHRLYYDLFVASSYNKLIRPVINTSESLQINFSLALSAIINVDAKNQFIITNVWLQMYWYDYQLVWNASDYGGIDQIKVHHSNVWLPDIVLFNNADGKFEVSYSPNCVLLANGSVSFIPPAIYTSSCFIDVHYFPFDQQICQLKFGSWTFEGKTLVYAFYQSQDKIILDDMMKNGAWDIRDVPGQIVVINDSMTGQPKQTIVYDLILSRKTLFYTINLIIPCFLHAIVCLCVFVLPAGKGKKITLVANVLVSLVVFLLLLQKILPTSHKIPLIAKYFIFTFIMNVLEILVAIIIIFAHNRTPRTAMIPRWMCWLLLYKLPKYLFLRRPDHDNRWQPKSCTPPPSYPSTPQVSRANIFIHRRVTGDSRRKMPRSGPVSSTLNSRETQRVLEWRHKFSQSHSHGISGATMSSSTSGSCVSTDESPTFERCQFEPSSYHGNDHNCMLRDSGTSQSEQSLSGDQGRHEVMQSANMLNTRVLPLVLAKEIYSACNAVRFICHQMRNKEDYNMVLDDWKYLAAVIDRLLMIIFVLVSLGGTLGVLLNTQNILPTKN</sequence>
<keyword evidence="4 15" id="KW-0812">Transmembrane</keyword>
<dbReference type="InterPro" id="IPR038050">
    <property type="entry name" value="Neuro_actylchol_rec"/>
</dbReference>
<evidence type="ECO:0000256" key="6">
    <source>
        <dbReference type="ARBA" id="ARBA00023018"/>
    </source>
</evidence>
<feature type="chain" id="PRO_5022267176" description="Neurotransmitter-gated ion-channel ligand-binding domain-containing protein" evidence="15">
    <location>
        <begin position="26"/>
        <end position="583"/>
    </location>
</feature>
<feature type="transmembrane region" description="Helical" evidence="15">
    <location>
        <begin position="555"/>
        <end position="573"/>
    </location>
</feature>
<dbReference type="PRINTS" id="PR00252">
    <property type="entry name" value="NRIONCHANNEL"/>
</dbReference>
<keyword evidence="7 15" id="KW-0406">Ion transport</keyword>
<keyword evidence="9" id="KW-1015">Disulfide bond</keyword>
<evidence type="ECO:0000256" key="8">
    <source>
        <dbReference type="ARBA" id="ARBA00023136"/>
    </source>
</evidence>
<dbReference type="Gene3D" id="1.20.58.390">
    <property type="entry name" value="Neurotransmitter-gated ion-channel transmembrane domain"/>
    <property type="match status" value="2"/>
</dbReference>
<feature type="transmembrane region" description="Helical" evidence="15">
    <location>
        <begin position="276"/>
        <end position="293"/>
    </location>
</feature>
<proteinExistence type="inferred from homology"/>
<feature type="transmembrane region" description="Helical" evidence="15">
    <location>
        <begin position="305"/>
        <end position="328"/>
    </location>
</feature>
<protein>
    <recommendedName>
        <fullName evidence="20">Neurotransmitter-gated ion-channel ligand-binding domain-containing protein</fullName>
    </recommendedName>
</protein>
<dbReference type="PANTHER" id="PTHR18945">
    <property type="entry name" value="NEUROTRANSMITTER GATED ION CHANNEL"/>
    <property type="match status" value="1"/>
</dbReference>
<comment type="subcellular location">
    <subcellularLocation>
        <location evidence="14">Synaptic cell membrane</location>
        <topology evidence="14">Multi-pass membrane protein</topology>
    </subcellularLocation>
</comment>
<feature type="domain" description="Neurotransmitter-gated ion-channel transmembrane" evidence="18">
    <location>
        <begin position="251"/>
        <end position="571"/>
    </location>
</feature>
<keyword evidence="3" id="KW-1003">Cell membrane</keyword>
<keyword evidence="15" id="KW-0732">Signal</keyword>
<name>A0A0B6Z3M0_9EUPU</name>
<evidence type="ECO:0000256" key="5">
    <source>
        <dbReference type="ARBA" id="ARBA00022989"/>
    </source>
</evidence>
<evidence type="ECO:0000259" key="18">
    <source>
        <dbReference type="Pfam" id="PF02932"/>
    </source>
</evidence>
<keyword evidence="2 15" id="KW-0813">Transport</keyword>
<feature type="transmembrane region" description="Helical" evidence="15">
    <location>
        <begin position="245"/>
        <end position="270"/>
    </location>
</feature>
<feature type="signal peptide" evidence="15">
    <location>
        <begin position="1"/>
        <end position="25"/>
    </location>
</feature>
<dbReference type="PROSITE" id="PS00236">
    <property type="entry name" value="NEUROTR_ION_CHANNEL"/>
    <property type="match status" value="1"/>
</dbReference>
<dbReference type="GO" id="GO:0022848">
    <property type="term" value="F:acetylcholine-gated monoatomic cation-selective channel activity"/>
    <property type="evidence" value="ECO:0007669"/>
    <property type="project" value="InterPro"/>
</dbReference>
<evidence type="ECO:0000313" key="19">
    <source>
        <dbReference type="EMBL" id="CEK63163.1"/>
    </source>
</evidence>
<evidence type="ECO:0000256" key="9">
    <source>
        <dbReference type="ARBA" id="ARBA00023157"/>
    </source>
</evidence>
<dbReference type="InterPro" id="IPR006201">
    <property type="entry name" value="Neur_channel"/>
</dbReference>
<dbReference type="SUPFAM" id="SSF90112">
    <property type="entry name" value="Neurotransmitter-gated ion-channel transmembrane pore"/>
    <property type="match status" value="1"/>
</dbReference>
<evidence type="ECO:0000256" key="10">
    <source>
        <dbReference type="ARBA" id="ARBA00023170"/>
    </source>
</evidence>
<dbReference type="EMBL" id="HACG01016298">
    <property type="protein sequence ID" value="CEK63163.1"/>
    <property type="molecule type" value="Transcribed_RNA"/>
</dbReference>
<comment type="similarity">
    <text evidence="1">Belongs to the ligand-gated ion channel (TC 1.A.9) family. Acetylcholine receptor (TC 1.A.9.1) subfamily.</text>
</comment>
<evidence type="ECO:0008006" key="20">
    <source>
        <dbReference type="Google" id="ProtNLM"/>
    </source>
</evidence>